<comment type="subcellular location">
    <subcellularLocation>
        <location evidence="5">Secreted</location>
    </subcellularLocation>
    <subcellularLocation>
        <location evidence="5">Bacterial flagellum</location>
    </subcellularLocation>
</comment>
<dbReference type="Proteomes" id="UP000005555">
    <property type="component" value="Unassembled WGS sequence"/>
</dbReference>
<evidence type="ECO:0000256" key="5">
    <source>
        <dbReference type="RuleBase" id="RU362066"/>
    </source>
</evidence>
<evidence type="ECO:0000256" key="2">
    <source>
        <dbReference type="ARBA" id="ARBA00011255"/>
    </source>
</evidence>
<dbReference type="GO" id="GO:0007155">
    <property type="term" value="P:cell adhesion"/>
    <property type="evidence" value="ECO:0007669"/>
    <property type="project" value="InterPro"/>
</dbReference>
<feature type="domain" description="Flagellar hook-associated protein 2 N-terminal" evidence="6">
    <location>
        <begin position="28"/>
        <end position="123"/>
    </location>
</feature>
<keyword evidence="3 5" id="KW-0175">Coiled coil</keyword>
<name>Q1YVA5_9GAMM</name>
<comment type="caution">
    <text evidence="8">The sequence shown here is derived from an EMBL/GenBank/DDBJ whole genome shotgun (WGS) entry which is preliminary data.</text>
</comment>
<reference evidence="8 9" key="1">
    <citation type="submission" date="2006-03" db="EMBL/GenBank/DDBJ databases">
        <authorList>
            <person name="Giovannoni S.J."/>
            <person name="Cho J.-C."/>
            <person name="Ferriera S."/>
            <person name="Johnson J."/>
            <person name="Kravitz S."/>
            <person name="Halpern A."/>
            <person name="Remington K."/>
            <person name="Beeson K."/>
            <person name="Tran B."/>
            <person name="Rogers Y.-H."/>
            <person name="Friedman R."/>
            <person name="Venter J.C."/>
        </authorList>
    </citation>
    <scope>NUCLEOTIDE SEQUENCE [LARGE SCALE GENOMIC DNA]</scope>
    <source>
        <strain evidence="8 9">HTCC2207</strain>
    </source>
</reference>
<keyword evidence="4 5" id="KW-0975">Bacterial flagellum</keyword>
<comment type="function">
    <text evidence="5">Required for morphogenesis and for the elongation of the flagellar filament by facilitating polymerization of the flagellin monomers at the tip of growing filament. Forms a capping structure, which prevents flagellin subunits (transported through the central channel of the flagellum) from leaking out without polymerization at the distal end.</text>
</comment>
<dbReference type="Pfam" id="PF07195">
    <property type="entry name" value="FliD_C"/>
    <property type="match status" value="1"/>
</dbReference>
<dbReference type="STRING" id="314287.GB2207_08341"/>
<dbReference type="GO" id="GO:0009424">
    <property type="term" value="C:bacterial-type flagellum hook"/>
    <property type="evidence" value="ECO:0007669"/>
    <property type="project" value="UniProtKB-UniRule"/>
</dbReference>
<feature type="coiled-coil region" evidence="5">
    <location>
        <begin position="420"/>
        <end position="447"/>
    </location>
</feature>
<evidence type="ECO:0000259" key="6">
    <source>
        <dbReference type="Pfam" id="PF02465"/>
    </source>
</evidence>
<dbReference type="Pfam" id="PF02465">
    <property type="entry name" value="FliD_N"/>
    <property type="match status" value="1"/>
</dbReference>
<dbReference type="PANTHER" id="PTHR30288">
    <property type="entry name" value="FLAGELLAR CAP/ASSEMBLY PROTEIN FLID"/>
    <property type="match status" value="1"/>
</dbReference>
<sequence>MAETVTATATKTTTAVSTQVMTALDAGSGVDVVSLARNLTDAEKVPKQALIQTAIDNAEAQVSGYGLISSQLSLLQTAFESLNDSSEVANSYGATTDTALGFTAFDGTEVDGSYAISVEKLALEQIMISDEYNASDYAIGTDSFDISITVGSSSTTTTAITVSSLTPAGVVSAINTADTGVTASLVDTGTGGTNYRIILTGKTGSEGVFTISSNPDLGFGDTGNTLQAAQDAEIEFDGLTITRDSNEFSDVVTGATLTLYETTTSAATVAIYSDTSALQTKLENIVTVYNDFRDLMDELTTSTIDEDIEHSGDLQRDFASARYITNQIRDALREDSSTASGEISAFRDIGVTINSKGDLTFDEATFDEAVEDNYNDVVMMLTANTNDQTLYGSSSVGMAQDVASVIEALLASDGIVATRESNAEDLGEEYEEELATLETRMELLYDRYISQFTAMEVLTEKLNGIKDYLTGQLETLSKAYDK</sequence>
<feature type="domain" description="Flagellar hook-associated protein 2 C-terminal" evidence="7">
    <location>
        <begin position="229"/>
        <end position="463"/>
    </location>
</feature>
<accession>Q1YVA5</accession>
<dbReference type="HOGENOM" id="CLU_015182_6_1_6"/>
<dbReference type="PANTHER" id="PTHR30288:SF0">
    <property type="entry name" value="FLAGELLAR HOOK-ASSOCIATED PROTEIN 2"/>
    <property type="match status" value="1"/>
</dbReference>
<organism evidence="8 9">
    <name type="scientific">gamma proteobacterium HTCC2207</name>
    <dbReference type="NCBI Taxonomy" id="314287"/>
    <lineage>
        <taxon>Bacteria</taxon>
        <taxon>Pseudomonadati</taxon>
        <taxon>Pseudomonadota</taxon>
        <taxon>Gammaproteobacteria</taxon>
        <taxon>Cellvibrionales</taxon>
        <taxon>Porticoccaceae</taxon>
        <taxon>SAR92 clade</taxon>
    </lineage>
</organism>
<dbReference type="AlphaFoldDB" id="Q1YVA5"/>
<dbReference type="GO" id="GO:0071973">
    <property type="term" value="P:bacterial-type flagellum-dependent cell motility"/>
    <property type="evidence" value="ECO:0007669"/>
    <property type="project" value="TreeGrafter"/>
</dbReference>
<dbReference type="OrthoDB" id="5980200at2"/>
<comment type="subunit">
    <text evidence="2 5">Homopentamer.</text>
</comment>
<dbReference type="eggNOG" id="COG1345">
    <property type="taxonomic scope" value="Bacteria"/>
</dbReference>
<keyword evidence="8" id="KW-0969">Cilium</keyword>
<keyword evidence="5" id="KW-0964">Secreted</keyword>
<gene>
    <name evidence="8" type="ORF">GB2207_08341</name>
</gene>
<evidence type="ECO:0000313" key="8">
    <source>
        <dbReference type="EMBL" id="EAS47803.1"/>
    </source>
</evidence>
<protein>
    <recommendedName>
        <fullName evidence="5">Flagellar hook-associated protein 2</fullName>
        <shortName evidence="5">HAP2</shortName>
    </recommendedName>
    <alternativeName>
        <fullName evidence="5">Flagellar cap protein</fullName>
    </alternativeName>
</protein>
<dbReference type="EMBL" id="AAPI01000001">
    <property type="protein sequence ID" value="EAS47803.1"/>
    <property type="molecule type" value="Genomic_DNA"/>
</dbReference>
<evidence type="ECO:0000313" key="9">
    <source>
        <dbReference type="Proteomes" id="UP000005555"/>
    </source>
</evidence>
<proteinExistence type="inferred from homology"/>
<keyword evidence="8" id="KW-0282">Flagellum</keyword>
<evidence type="ECO:0000256" key="1">
    <source>
        <dbReference type="ARBA" id="ARBA00009764"/>
    </source>
</evidence>
<dbReference type="InterPro" id="IPR010809">
    <property type="entry name" value="FliD_C"/>
</dbReference>
<dbReference type="GO" id="GO:0009421">
    <property type="term" value="C:bacterial-type flagellum filament cap"/>
    <property type="evidence" value="ECO:0007669"/>
    <property type="project" value="InterPro"/>
</dbReference>
<dbReference type="InterPro" id="IPR003481">
    <property type="entry name" value="FliD_N"/>
</dbReference>
<dbReference type="InterPro" id="IPR040026">
    <property type="entry name" value="FliD"/>
</dbReference>
<keyword evidence="9" id="KW-1185">Reference proteome</keyword>
<evidence type="ECO:0000259" key="7">
    <source>
        <dbReference type="Pfam" id="PF07195"/>
    </source>
</evidence>
<keyword evidence="8" id="KW-0966">Cell projection</keyword>
<evidence type="ECO:0000256" key="3">
    <source>
        <dbReference type="ARBA" id="ARBA00023054"/>
    </source>
</evidence>
<dbReference type="GO" id="GO:0005576">
    <property type="term" value="C:extracellular region"/>
    <property type="evidence" value="ECO:0007669"/>
    <property type="project" value="UniProtKB-SubCell"/>
</dbReference>
<comment type="similarity">
    <text evidence="1 5">Belongs to the FliD family.</text>
</comment>
<evidence type="ECO:0000256" key="4">
    <source>
        <dbReference type="ARBA" id="ARBA00023143"/>
    </source>
</evidence>